<dbReference type="Proteomes" id="UP000036890">
    <property type="component" value="Unassembled WGS sequence"/>
</dbReference>
<evidence type="ECO:0000313" key="1">
    <source>
        <dbReference type="EMBL" id="KOF00899.1"/>
    </source>
</evidence>
<proteinExistence type="predicted"/>
<evidence type="ECO:0000313" key="2">
    <source>
        <dbReference type="Proteomes" id="UP000036890"/>
    </source>
</evidence>
<dbReference type="AlphaFoldDB" id="A0A0L8AES2"/>
<sequence>MLELLPRGSTLADQYVGQCRIVRGESEYNLSTVHWRGPVRAGVRGIRPRWILRRSLPDDFFERDARWRDIKGQLRLRRIIDSTSQRDVPNFKATQHSTFRGSLVSRALPSRFSKMRVKLFVQCIDIAKTHTGQSLDVVLESLHTNFTP</sequence>
<gene>
    <name evidence="1" type="ORF">W7K_01600</name>
</gene>
<comment type="caution">
    <text evidence="1">The sequence shown here is derived from an EMBL/GenBank/DDBJ whole genome shotgun (WGS) entry which is preliminary data.</text>
</comment>
<organism evidence="1 2">
    <name type="scientific">Stenotrophomonas geniculata N1</name>
    <dbReference type="NCBI Taxonomy" id="1167641"/>
    <lineage>
        <taxon>Bacteria</taxon>
        <taxon>Pseudomonadati</taxon>
        <taxon>Pseudomonadota</taxon>
        <taxon>Gammaproteobacteria</taxon>
        <taxon>Lysobacterales</taxon>
        <taxon>Lysobacteraceae</taxon>
        <taxon>Stenotrophomonas</taxon>
    </lineage>
</organism>
<accession>A0A0L8AES2</accession>
<protein>
    <submittedName>
        <fullName evidence="1">Uncharacterized protein</fullName>
    </submittedName>
</protein>
<dbReference type="EMBL" id="AJLO02000005">
    <property type="protein sequence ID" value="KOF00899.1"/>
    <property type="molecule type" value="Genomic_DNA"/>
</dbReference>
<name>A0A0L8AES2_9GAMM</name>
<reference evidence="1 2" key="1">
    <citation type="journal article" date="2012" name="J. Bacteriol.">
        <title>Genome sequence of a novel nicotine-degrading strain, Pseudomonas geniculata N1.</title>
        <authorList>
            <person name="Tang H."/>
            <person name="Yu H."/>
            <person name="Tai C."/>
            <person name="Huang K."/>
            <person name="Liu Y."/>
            <person name="Wang L."/>
            <person name="Yao Y."/>
            <person name="Wu G."/>
            <person name="Xu P."/>
        </authorList>
    </citation>
    <scope>NUCLEOTIDE SEQUENCE [LARGE SCALE GENOMIC DNA]</scope>
    <source>
        <strain evidence="1 2">N1</strain>
    </source>
</reference>